<name>A0A327YKK8_9RHOB</name>
<dbReference type="EMBL" id="QLMG01000005">
    <property type="protein sequence ID" value="RAK20867.1"/>
    <property type="molecule type" value="Genomic_DNA"/>
</dbReference>
<gene>
    <name evidence="1" type="ORF">ATI53_1005116</name>
</gene>
<keyword evidence="2" id="KW-1185">Reference proteome</keyword>
<comment type="caution">
    <text evidence="1">The sequence shown here is derived from an EMBL/GenBank/DDBJ whole genome shotgun (WGS) entry which is preliminary data.</text>
</comment>
<dbReference type="OrthoDB" id="58662at2"/>
<evidence type="ECO:0000313" key="2">
    <source>
        <dbReference type="Proteomes" id="UP000249165"/>
    </source>
</evidence>
<sequence length="224" mass="23901">MSGLWLAGAAAAQTVVSASYDEPVSRYDHGVLGDAIEWGTLRLGLTDGRMIAVRLSKTRVFEDLAPRLVDLGDRVAAMVVETDVSLGARVALYGPDGLIAAGPFIGRRHRWLAPVGAADLDGDGRIEVAYVDRPHLARVLRVLRYVPGQSALQPVADASGFANHRIGRDRIAGGLRDCGAGPEMVLPDGDWEHVMAVRLVQESLTVATLGPYDAGALDRALRCQ</sequence>
<accession>A0A327YKK8</accession>
<dbReference type="Proteomes" id="UP000249165">
    <property type="component" value="Unassembled WGS sequence"/>
</dbReference>
<proteinExistence type="predicted"/>
<reference evidence="1 2" key="1">
    <citation type="submission" date="2018-06" db="EMBL/GenBank/DDBJ databases">
        <title>Genomic Encyclopedia of Archaeal and Bacterial Type Strains, Phase II (KMG-II): from individual species to whole genera.</title>
        <authorList>
            <person name="Goeker M."/>
        </authorList>
    </citation>
    <scope>NUCLEOTIDE SEQUENCE [LARGE SCALE GENOMIC DNA]</scope>
    <source>
        <strain evidence="1 2">DSM 22011</strain>
    </source>
</reference>
<protein>
    <recommendedName>
        <fullName evidence="3">VCBS repeat protein</fullName>
    </recommendedName>
</protein>
<dbReference type="AlphaFoldDB" id="A0A327YKK8"/>
<organism evidence="1 2">
    <name type="scientific">Salipiger aestuarii</name>
    <dbReference type="NCBI Taxonomy" id="568098"/>
    <lineage>
        <taxon>Bacteria</taxon>
        <taxon>Pseudomonadati</taxon>
        <taxon>Pseudomonadota</taxon>
        <taxon>Alphaproteobacteria</taxon>
        <taxon>Rhodobacterales</taxon>
        <taxon>Roseobacteraceae</taxon>
        <taxon>Salipiger</taxon>
    </lineage>
</organism>
<evidence type="ECO:0000313" key="1">
    <source>
        <dbReference type="EMBL" id="RAK20867.1"/>
    </source>
</evidence>
<dbReference type="RefSeq" id="WP_111549829.1">
    <property type="nucleotide sequence ID" value="NZ_LIQE01000006.1"/>
</dbReference>
<evidence type="ECO:0008006" key="3">
    <source>
        <dbReference type="Google" id="ProtNLM"/>
    </source>
</evidence>